<keyword evidence="4" id="KW-0804">Transcription</keyword>
<dbReference type="SUPFAM" id="SSF55785">
    <property type="entry name" value="PYP-like sensor domain (PAS domain)"/>
    <property type="match status" value="1"/>
</dbReference>
<dbReference type="InterPro" id="IPR025662">
    <property type="entry name" value="Sigma_54_int_dom_ATP-bd_1"/>
</dbReference>
<dbReference type="InterPro" id="IPR002197">
    <property type="entry name" value="HTH_Fis"/>
</dbReference>
<dbReference type="EMBL" id="BJUK01000017">
    <property type="protein sequence ID" value="GEK47515.1"/>
    <property type="molecule type" value="Genomic_DNA"/>
</dbReference>
<gene>
    <name evidence="6" type="ORF">HPA02_17980</name>
</gene>
<protein>
    <submittedName>
        <fullName evidence="6">Sigma-54-dependent Fis family transcriptional regulator</fullName>
    </submittedName>
</protein>
<dbReference type="Pfam" id="PF00158">
    <property type="entry name" value="Sigma54_activat"/>
    <property type="match status" value="1"/>
</dbReference>
<dbReference type="Gene3D" id="3.30.450.40">
    <property type="match status" value="1"/>
</dbReference>
<keyword evidence="2" id="KW-0067">ATP-binding</keyword>
<dbReference type="GO" id="GO:0043565">
    <property type="term" value="F:sequence-specific DNA binding"/>
    <property type="evidence" value="ECO:0007669"/>
    <property type="project" value="InterPro"/>
</dbReference>
<dbReference type="Proteomes" id="UP000321275">
    <property type="component" value="Unassembled WGS sequence"/>
</dbReference>
<comment type="caution">
    <text evidence="6">The sequence shown here is derived from an EMBL/GenBank/DDBJ whole genome shotgun (WGS) entry which is preliminary data.</text>
</comment>
<dbReference type="OrthoDB" id="9804019at2"/>
<dbReference type="AlphaFoldDB" id="A0A510XAG2"/>
<dbReference type="InterPro" id="IPR029016">
    <property type="entry name" value="GAF-like_dom_sf"/>
</dbReference>
<reference evidence="6 7" key="1">
    <citation type="submission" date="2019-07" db="EMBL/GenBank/DDBJ databases">
        <title>Whole genome shotgun sequence of Halomonas pacifica NBRC 102220.</title>
        <authorList>
            <person name="Hosoyama A."/>
            <person name="Uohara A."/>
            <person name="Ohji S."/>
            <person name="Ichikawa N."/>
        </authorList>
    </citation>
    <scope>NUCLEOTIDE SEQUENCE [LARGE SCALE GENOMIC DNA]</scope>
    <source>
        <strain evidence="6 7">NBRC 102220</strain>
    </source>
</reference>
<feature type="domain" description="Sigma-54 factor interaction" evidence="5">
    <location>
        <begin position="338"/>
        <end position="569"/>
    </location>
</feature>
<evidence type="ECO:0000313" key="6">
    <source>
        <dbReference type="EMBL" id="GEK47515.1"/>
    </source>
</evidence>
<keyword evidence="1" id="KW-0547">Nucleotide-binding</keyword>
<dbReference type="CDD" id="cd00009">
    <property type="entry name" value="AAA"/>
    <property type="match status" value="1"/>
</dbReference>
<sequence>MPTKAALRTSDVMRQAHARLRRGQLPVDLLDATIGRSWQRCLEHGLTPGSRPELPRLSGGELRDRRDAHRRLIELADPLVRRVADDLRGCQLLLAGPDATVLKSYGRRFVINDRFCIAPGINLDERWFGTNAPALAVIERAPVLVKSSEHLLFPDNPVSCVAAPLFDVGGDCLGLIDLTFAADHPRPEIFLRRVQQLTGALEQQLFRAHYQQRWVLQVHASLAELDGVACGLVAINDAGLILAVDPQAAQWLGREAATLIGQSIEALLGSAWGEMRRQCEGRSALLGLDLAGGQLVGRLNPPEAWQPATLEGEAREGTSVSVATKPRSAPEQPLEALVVAWPEALAREARRASRALAAGLPVLLQGETGTGKEQLARALHAGLGGVHGKAGPFVALNCAALPESLIEAELFGYGEGAFTGARKGGYGGRLVQANGGTLLLDEIGDMPLALQARLLRVLQERVVTPLGDHREVPIDCRVIAASHRDLEARVAAGDFREDLFYRLAGVVVELPALSQQHQLAETIRRRWAALCRRHRRELALDEALCERLAAYDWPGNWRELEHCLEVALVGAEPELGCLTLEVLSPRWQRKLAGPASAERVAATPASDAGGDQALRDLEQAHMRRTLEAHDGNVTAAARALGVSRSTLYRRLGAEP</sequence>
<dbReference type="InterPro" id="IPR025943">
    <property type="entry name" value="Sigma_54_int_dom_ATP-bd_2"/>
</dbReference>
<dbReference type="InterPro" id="IPR003593">
    <property type="entry name" value="AAA+_ATPase"/>
</dbReference>
<dbReference type="GO" id="GO:0005524">
    <property type="term" value="F:ATP binding"/>
    <property type="evidence" value="ECO:0007669"/>
    <property type="project" value="UniProtKB-KW"/>
</dbReference>
<keyword evidence="7" id="KW-1185">Reference proteome</keyword>
<dbReference type="PROSITE" id="PS00676">
    <property type="entry name" value="SIGMA54_INTERACT_2"/>
    <property type="match status" value="1"/>
</dbReference>
<dbReference type="SMART" id="SM00382">
    <property type="entry name" value="AAA"/>
    <property type="match status" value="1"/>
</dbReference>
<dbReference type="PANTHER" id="PTHR32071:SF77">
    <property type="entry name" value="TRANSCRIPTIONAL REGULATORY PROTEIN"/>
    <property type="match status" value="1"/>
</dbReference>
<keyword evidence="3" id="KW-0805">Transcription regulation</keyword>
<dbReference type="Pfam" id="PF02954">
    <property type="entry name" value="HTH_8"/>
    <property type="match status" value="1"/>
</dbReference>
<evidence type="ECO:0000313" key="7">
    <source>
        <dbReference type="Proteomes" id="UP000321275"/>
    </source>
</evidence>
<dbReference type="PROSITE" id="PS50045">
    <property type="entry name" value="SIGMA54_INTERACT_4"/>
    <property type="match status" value="1"/>
</dbReference>
<dbReference type="InterPro" id="IPR058031">
    <property type="entry name" value="AAA_lid_NorR"/>
</dbReference>
<accession>A0A510XAG2</accession>
<dbReference type="GO" id="GO:0006355">
    <property type="term" value="P:regulation of DNA-templated transcription"/>
    <property type="evidence" value="ECO:0007669"/>
    <property type="project" value="InterPro"/>
</dbReference>
<dbReference type="InterPro" id="IPR002078">
    <property type="entry name" value="Sigma_54_int"/>
</dbReference>
<dbReference type="SUPFAM" id="SSF46689">
    <property type="entry name" value="Homeodomain-like"/>
    <property type="match status" value="1"/>
</dbReference>
<name>A0A510XAG2_9GAMM</name>
<organism evidence="6 7">
    <name type="scientific">Bisbaumannia pacifica</name>
    <dbReference type="NCBI Taxonomy" id="77098"/>
    <lineage>
        <taxon>Bacteria</taxon>
        <taxon>Pseudomonadati</taxon>
        <taxon>Pseudomonadota</taxon>
        <taxon>Gammaproteobacteria</taxon>
        <taxon>Oceanospirillales</taxon>
        <taxon>Halomonadaceae</taxon>
        <taxon>Bisbaumannia</taxon>
    </lineage>
</organism>
<dbReference type="PROSITE" id="PS00675">
    <property type="entry name" value="SIGMA54_INTERACT_1"/>
    <property type="match status" value="1"/>
</dbReference>
<dbReference type="Gene3D" id="1.10.10.60">
    <property type="entry name" value="Homeodomain-like"/>
    <property type="match status" value="1"/>
</dbReference>
<dbReference type="InterPro" id="IPR009057">
    <property type="entry name" value="Homeodomain-like_sf"/>
</dbReference>
<dbReference type="Gene3D" id="1.10.8.60">
    <property type="match status" value="1"/>
</dbReference>
<dbReference type="RefSeq" id="WP_146802856.1">
    <property type="nucleotide sequence ID" value="NZ_BJUK01000017.1"/>
</dbReference>
<evidence type="ECO:0000256" key="3">
    <source>
        <dbReference type="ARBA" id="ARBA00023015"/>
    </source>
</evidence>
<evidence type="ECO:0000256" key="2">
    <source>
        <dbReference type="ARBA" id="ARBA00022840"/>
    </source>
</evidence>
<dbReference type="PANTHER" id="PTHR32071">
    <property type="entry name" value="TRANSCRIPTIONAL REGULATORY PROTEIN"/>
    <property type="match status" value="1"/>
</dbReference>
<evidence type="ECO:0000256" key="4">
    <source>
        <dbReference type="ARBA" id="ARBA00023163"/>
    </source>
</evidence>
<dbReference type="InterPro" id="IPR027417">
    <property type="entry name" value="P-loop_NTPase"/>
</dbReference>
<dbReference type="Pfam" id="PF25601">
    <property type="entry name" value="AAA_lid_14"/>
    <property type="match status" value="1"/>
</dbReference>
<proteinExistence type="predicted"/>
<evidence type="ECO:0000256" key="1">
    <source>
        <dbReference type="ARBA" id="ARBA00022741"/>
    </source>
</evidence>
<dbReference type="FunFam" id="3.40.50.300:FF:000006">
    <property type="entry name" value="DNA-binding transcriptional regulator NtrC"/>
    <property type="match status" value="1"/>
</dbReference>
<evidence type="ECO:0000259" key="5">
    <source>
        <dbReference type="PROSITE" id="PS50045"/>
    </source>
</evidence>
<dbReference type="SUPFAM" id="SSF52540">
    <property type="entry name" value="P-loop containing nucleoside triphosphate hydrolases"/>
    <property type="match status" value="1"/>
</dbReference>
<dbReference type="Gene3D" id="3.40.50.300">
    <property type="entry name" value="P-loop containing nucleotide triphosphate hydrolases"/>
    <property type="match status" value="1"/>
</dbReference>
<dbReference type="InterPro" id="IPR035965">
    <property type="entry name" value="PAS-like_dom_sf"/>
</dbReference>